<dbReference type="EMBL" id="CP128986">
    <property type="protein sequence ID" value="WOC12574.1"/>
    <property type="molecule type" value="Genomic_DNA"/>
</dbReference>
<protein>
    <submittedName>
        <fullName evidence="1">Uncharacterized protein</fullName>
    </submittedName>
</protein>
<dbReference type="RefSeq" id="WP_420041800.1">
    <property type="nucleotide sequence ID" value="NZ_CP128986.1"/>
</dbReference>
<sequence length="67" mass="7624">MSTTDSIRPWSETETPENREIREHIEALTEHGYVVGIRCHNCGAILTARRSVDLQIGPVCRNRVNYA</sequence>
<evidence type="ECO:0000313" key="1">
    <source>
        <dbReference type="EMBL" id="WOC12574.1"/>
    </source>
</evidence>
<name>A0AA97CVH5_9ACTN</name>
<gene>
    <name evidence="1" type="ORF">MP11Mi_16640</name>
</gene>
<dbReference type="AlphaFoldDB" id="A0AA97CVH5"/>
<organism evidence="1">
    <name type="scientific">Gordonia sp. MP11Mi</name>
    <dbReference type="NCBI Taxonomy" id="3022769"/>
    <lineage>
        <taxon>Bacteria</taxon>
        <taxon>Bacillati</taxon>
        <taxon>Actinomycetota</taxon>
        <taxon>Actinomycetes</taxon>
        <taxon>Mycobacteriales</taxon>
        <taxon>Gordoniaceae</taxon>
        <taxon>Gordonia</taxon>
    </lineage>
</organism>
<accession>A0AA97CVH5</accession>
<reference evidence="1" key="1">
    <citation type="submission" date="2023-06" db="EMBL/GenBank/DDBJ databases">
        <title>Gordonia sp. nov. and Pseudochrobactrum sp. nov., two species isolated from the burying beetle Nicrophorus vespilloides.</title>
        <authorList>
            <person name="Poehlein A."/>
            <person name="Guzman J."/>
            <person name="Daniel R."/>
            <person name="Vilcinskas A."/>
        </authorList>
    </citation>
    <scope>NUCLEOTIDE SEQUENCE</scope>
    <source>
        <strain evidence="1">MP11Mi</strain>
    </source>
</reference>
<proteinExistence type="predicted"/>